<gene>
    <name evidence="3" type="ORF">NPA36_02885</name>
</gene>
<reference evidence="3" key="3">
    <citation type="journal article" date="2023" name="Microbiol. Resour. Announc.">
        <title>Draft Genome Sequence of Granulicatella sp. Strain S8, Isolated from a Marine Fish, Seriola quinqueradiata.</title>
        <authorList>
            <person name="Lee M."/>
            <person name="Farooq A."/>
            <person name="Jeong J.B."/>
            <person name="Jung M.Y."/>
        </authorList>
    </citation>
    <scope>NUCLEOTIDE SEQUENCE</scope>
    <source>
        <strain evidence="3">S8</strain>
    </source>
</reference>
<dbReference type="InterPro" id="IPR050194">
    <property type="entry name" value="Glycosyltransferase_grp1"/>
</dbReference>
<reference evidence="3" key="2">
    <citation type="journal article" date="2023" name="Curr. Microbiol.">
        <title>Granulicatella seriolae sp. nov., a Novel Facultative Anaerobe Isolated from Yellowtail Marine Fish.</title>
        <authorList>
            <person name="Lee M."/>
            <person name="Choi Y.J."/>
            <person name="Farooq A."/>
            <person name="Jeong J.B."/>
            <person name="Jung M.Y."/>
        </authorList>
    </citation>
    <scope>NUCLEOTIDE SEQUENCE</scope>
    <source>
        <strain evidence="3">S8</strain>
    </source>
</reference>
<dbReference type="RefSeq" id="WP_256944602.1">
    <property type="nucleotide sequence ID" value="NZ_JANHNZ010000002.1"/>
</dbReference>
<dbReference type="InterPro" id="IPR001296">
    <property type="entry name" value="Glyco_trans_1"/>
</dbReference>
<evidence type="ECO:0000259" key="1">
    <source>
        <dbReference type="Pfam" id="PF00534"/>
    </source>
</evidence>
<comment type="caution">
    <text evidence="3">The sequence shown here is derived from an EMBL/GenBank/DDBJ whole genome shotgun (WGS) entry which is preliminary data.</text>
</comment>
<dbReference type="CDD" id="cd03801">
    <property type="entry name" value="GT4_PimA-like"/>
    <property type="match status" value="1"/>
</dbReference>
<dbReference type="Gene3D" id="3.40.50.2000">
    <property type="entry name" value="Glycogen Phosphorylase B"/>
    <property type="match status" value="2"/>
</dbReference>
<evidence type="ECO:0000313" key="3">
    <source>
        <dbReference type="EMBL" id="MCQ9209487.1"/>
    </source>
</evidence>
<evidence type="ECO:0000259" key="2">
    <source>
        <dbReference type="Pfam" id="PF13439"/>
    </source>
</evidence>
<dbReference type="InterPro" id="IPR028098">
    <property type="entry name" value="Glyco_trans_4-like_N"/>
</dbReference>
<feature type="domain" description="Glycosyltransferase subfamily 4-like N-terminal" evidence="2">
    <location>
        <begin position="47"/>
        <end position="139"/>
    </location>
</feature>
<dbReference type="SUPFAM" id="SSF53756">
    <property type="entry name" value="UDP-Glycosyltransferase/glycogen phosphorylase"/>
    <property type="match status" value="1"/>
</dbReference>
<dbReference type="Proteomes" id="UP001059480">
    <property type="component" value="Unassembled WGS sequence"/>
</dbReference>
<organism evidence="3 4">
    <name type="scientific">Granulicatella seriolae</name>
    <dbReference type="NCBI Taxonomy" id="2967226"/>
    <lineage>
        <taxon>Bacteria</taxon>
        <taxon>Bacillati</taxon>
        <taxon>Bacillota</taxon>
        <taxon>Bacilli</taxon>
        <taxon>Lactobacillales</taxon>
        <taxon>Carnobacteriaceae</taxon>
        <taxon>Granulicatella</taxon>
    </lineage>
</organism>
<reference evidence="3" key="1">
    <citation type="submission" date="2022-07" db="EMBL/GenBank/DDBJ databases">
        <authorList>
            <person name="Jung M.-Y."/>
            <person name="Lee M."/>
        </authorList>
    </citation>
    <scope>NUCLEOTIDE SEQUENCE</scope>
    <source>
        <strain evidence="3">S8</strain>
    </source>
</reference>
<dbReference type="PANTHER" id="PTHR45947:SF3">
    <property type="entry name" value="SULFOQUINOVOSYL TRANSFERASE SQD2"/>
    <property type="match status" value="1"/>
</dbReference>
<dbReference type="EMBL" id="JANHNZ010000002">
    <property type="protein sequence ID" value="MCQ9209487.1"/>
    <property type="molecule type" value="Genomic_DNA"/>
</dbReference>
<name>A0ABT1WLV1_9LACT</name>
<keyword evidence="4" id="KW-1185">Reference proteome</keyword>
<protein>
    <submittedName>
        <fullName evidence="3">Glycosyltransferase family 4 protein</fullName>
    </submittedName>
</protein>
<proteinExistence type="predicted"/>
<feature type="domain" description="Glycosyl transferase family 1" evidence="1">
    <location>
        <begin position="152"/>
        <end position="316"/>
    </location>
</feature>
<dbReference type="Pfam" id="PF00534">
    <property type="entry name" value="Glycos_transf_1"/>
    <property type="match status" value="1"/>
</dbReference>
<sequence>MLSINMLTKADTVKGQGVFSATEEQIALVTEGLEGYEVVINDSKMHDLTHLHTINPEFYFKSVSSGKKHPIIASVHFLPETLENSISLPKPIKEIFYKYVLSFYKQADYLVTVNPRFIEDLSGYGVDPSKVTYIPNFVSRDTFYKIPDTAKRDLRNSFGIDPDMFTVVSAGQLQMRKGVLEFIDLASQIPDIQFVWAGDFAFKGISEGRKEITEHLKSLPKNIHFLGLVDRERMNDFFNMGDVMLQLSFEELFPMTILESMNANIPLLLRDLREYKPILFDFYLKGNNQTDFIQELTKLKNDSSYYKEACAMSKRGEEYYSKESVLSQWQAFYDKVAIENGLLERIND</sequence>
<evidence type="ECO:0000313" key="4">
    <source>
        <dbReference type="Proteomes" id="UP001059480"/>
    </source>
</evidence>
<dbReference type="Pfam" id="PF13439">
    <property type="entry name" value="Glyco_transf_4"/>
    <property type="match status" value="1"/>
</dbReference>
<accession>A0ABT1WLV1</accession>
<dbReference type="PANTHER" id="PTHR45947">
    <property type="entry name" value="SULFOQUINOVOSYL TRANSFERASE SQD2"/>
    <property type="match status" value="1"/>
</dbReference>